<name>A0A378NWW4_9FIRM</name>
<dbReference type="SUPFAM" id="SSF56322">
    <property type="entry name" value="ADC synthase"/>
    <property type="match status" value="1"/>
</dbReference>
<dbReference type="GO" id="GO:0000162">
    <property type="term" value="P:L-tryptophan biosynthetic process"/>
    <property type="evidence" value="ECO:0007669"/>
    <property type="project" value="UniProtKB-UniPathway"/>
</dbReference>
<dbReference type="AlphaFoldDB" id="A0A378NWW4"/>
<sequence length="501" mass="57112">MYKPTMAELEAIKTEYKIVPVSKEIFADLTTPIKVLKILKNISDNVYLFESVENTHHWGRYSFLGFNPSLEISCKNHLLKIRKANNNEIQEIKTDNPNTEIREILKAYKSPKFEYLPSFTGGLVGYFAYEYLRYQESKLDFVDETINKDEISFNDVDLMLFDKVIAFDHYTKKIILIVNIKTDDLEANYAKAIDDLEKLAKLIIYGKEKEIPSGKLLSDFKREFTKDEYIDVVKKTQHYIKEGDIFQAVISNRIEADFSGSLLNAYRILRTINPSPYMFYLSSKRMELTGASPETLIKLEDKELKTFPIAGTMPRGKDEREDDLLKTRLLSDEKELAEHNMLVDLGRNDIGKISKFNSVTVENMHKVEFFSHVMHITTTVRGKIKDDCDALDVIVATLPAGTLSGAPKIRAMKIIHELEKSPRGIYGGAVGYIDFAGNMDMCIGIRMAVAKQGKVFVRSGGGIVKDSIPENEYQETINKAQSMIEAITKAQEVETYDFVSR</sequence>
<dbReference type="InterPro" id="IPR015890">
    <property type="entry name" value="Chorismate_C"/>
</dbReference>
<feature type="domain" description="Anthranilate synthase component I N-terminal" evidence="17">
    <location>
        <begin position="28"/>
        <end position="175"/>
    </location>
</feature>
<evidence type="ECO:0000256" key="3">
    <source>
        <dbReference type="ARBA" id="ARBA00009562"/>
    </source>
</evidence>
<comment type="function">
    <text evidence="13 15">Part of a heterotetrameric complex that catalyzes the two-step biosynthesis of anthranilate, an intermediate in the biosynthesis of L-tryptophan. In the first step, the glutamine-binding beta subunit (TrpG) of anthranilate synthase (AS) provides the glutamine amidotransferase activity which generates ammonia as a substrate that, along with chorismate, is used in the second step, catalyzed by the large alpha subunit of AS (TrpE) to produce anthranilate. In the absence of TrpG, TrpE can synthesize anthranilate directly from chorismate and high concentrations of ammonia.</text>
</comment>
<dbReference type="GO" id="GO:0046872">
    <property type="term" value="F:metal ion binding"/>
    <property type="evidence" value="ECO:0007669"/>
    <property type="project" value="UniProtKB-KW"/>
</dbReference>
<feature type="domain" description="Chorismate-utilising enzyme C-terminal" evidence="16">
    <location>
        <begin position="226"/>
        <end position="479"/>
    </location>
</feature>
<proteinExistence type="inferred from homology"/>
<evidence type="ECO:0000256" key="6">
    <source>
        <dbReference type="ARBA" id="ARBA00020653"/>
    </source>
</evidence>
<evidence type="ECO:0000256" key="11">
    <source>
        <dbReference type="ARBA" id="ARBA00023141"/>
    </source>
</evidence>
<gene>
    <name evidence="15 18" type="primary">trpE</name>
    <name evidence="18" type="ORF">NCTC10571_02558</name>
</gene>
<keyword evidence="11 15" id="KW-0057">Aromatic amino acid biosynthesis</keyword>
<keyword evidence="8 15" id="KW-0479">Metal-binding</keyword>
<dbReference type="InterPro" id="IPR005256">
    <property type="entry name" value="Anth_synth_I_PabB"/>
</dbReference>
<comment type="similarity">
    <text evidence="3 15">Belongs to the anthranilate synthase component I family.</text>
</comment>
<keyword evidence="9 15" id="KW-0822">Tryptophan biosynthesis</keyword>
<evidence type="ECO:0000256" key="5">
    <source>
        <dbReference type="ARBA" id="ARBA00012266"/>
    </source>
</evidence>
<dbReference type="InterPro" id="IPR019999">
    <property type="entry name" value="Anth_synth_I-like"/>
</dbReference>
<comment type="cofactor">
    <cofactor evidence="1 15">
        <name>Mg(2+)</name>
        <dbReference type="ChEBI" id="CHEBI:18420"/>
    </cofactor>
</comment>
<evidence type="ECO:0000256" key="13">
    <source>
        <dbReference type="ARBA" id="ARBA00025634"/>
    </source>
</evidence>
<evidence type="ECO:0000256" key="10">
    <source>
        <dbReference type="ARBA" id="ARBA00022842"/>
    </source>
</evidence>
<evidence type="ECO:0000256" key="7">
    <source>
        <dbReference type="ARBA" id="ARBA00022605"/>
    </source>
</evidence>
<accession>A0A378NWW4</accession>
<dbReference type="PRINTS" id="PR00095">
    <property type="entry name" value="ANTSNTHASEI"/>
</dbReference>
<evidence type="ECO:0000256" key="9">
    <source>
        <dbReference type="ARBA" id="ARBA00022822"/>
    </source>
</evidence>
<evidence type="ECO:0000256" key="15">
    <source>
        <dbReference type="RuleBase" id="RU364045"/>
    </source>
</evidence>
<evidence type="ECO:0000313" key="18">
    <source>
        <dbReference type="EMBL" id="STY72365.1"/>
    </source>
</evidence>
<keyword evidence="10 15" id="KW-0460">Magnesium</keyword>
<organism evidence="18 19">
    <name type="scientific">Megamonas hypermegale</name>
    <dbReference type="NCBI Taxonomy" id="158847"/>
    <lineage>
        <taxon>Bacteria</taxon>
        <taxon>Bacillati</taxon>
        <taxon>Bacillota</taxon>
        <taxon>Negativicutes</taxon>
        <taxon>Selenomonadales</taxon>
        <taxon>Selenomonadaceae</taxon>
        <taxon>Megamonas</taxon>
    </lineage>
</organism>
<dbReference type="RefSeq" id="WP_115152372.1">
    <property type="nucleotide sequence ID" value="NZ_UGPP01000001.1"/>
</dbReference>
<evidence type="ECO:0000259" key="16">
    <source>
        <dbReference type="Pfam" id="PF00425"/>
    </source>
</evidence>
<dbReference type="Gene3D" id="3.60.120.10">
    <property type="entry name" value="Anthranilate synthase"/>
    <property type="match status" value="1"/>
</dbReference>
<evidence type="ECO:0000256" key="12">
    <source>
        <dbReference type="ARBA" id="ARBA00023239"/>
    </source>
</evidence>
<keyword evidence="12 15" id="KW-0456">Lyase</keyword>
<dbReference type="EMBL" id="UGPP01000001">
    <property type="protein sequence ID" value="STY72365.1"/>
    <property type="molecule type" value="Genomic_DNA"/>
</dbReference>
<dbReference type="Proteomes" id="UP000255234">
    <property type="component" value="Unassembled WGS sequence"/>
</dbReference>
<dbReference type="PANTHER" id="PTHR11236:SF48">
    <property type="entry name" value="ISOCHORISMATE SYNTHASE MENF"/>
    <property type="match status" value="1"/>
</dbReference>
<evidence type="ECO:0000256" key="2">
    <source>
        <dbReference type="ARBA" id="ARBA00004873"/>
    </source>
</evidence>
<comment type="pathway">
    <text evidence="2 15">Amino-acid biosynthesis; L-tryptophan biosynthesis; L-tryptophan from chorismate: step 1/5.</text>
</comment>
<dbReference type="EC" id="4.1.3.27" evidence="5 15"/>
<dbReference type="Pfam" id="PF00425">
    <property type="entry name" value="Chorismate_bind"/>
    <property type="match status" value="1"/>
</dbReference>
<dbReference type="InterPro" id="IPR006805">
    <property type="entry name" value="Anth_synth_I_N"/>
</dbReference>
<reference evidence="18 19" key="1">
    <citation type="submission" date="2018-06" db="EMBL/GenBank/DDBJ databases">
        <authorList>
            <consortium name="Pathogen Informatics"/>
            <person name="Doyle S."/>
        </authorList>
    </citation>
    <scope>NUCLEOTIDE SEQUENCE [LARGE SCALE GENOMIC DNA]</scope>
    <source>
        <strain evidence="18 19">NCTC10571</strain>
    </source>
</reference>
<evidence type="ECO:0000256" key="4">
    <source>
        <dbReference type="ARBA" id="ARBA00011575"/>
    </source>
</evidence>
<evidence type="ECO:0000313" key="19">
    <source>
        <dbReference type="Proteomes" id="UP000255234"/>
    </source>
</evidence>
<dbReference type="PANTHER" id="PTHR11236">
    <property type="entry name" value="AMINOBENZOATE/ANTHRANILATE SYNTHASE"/>
    <property type="match status" value="1"/>
</dbReference>
<dbReference type="UniPathway" id="UPA00035">
    <property type="reaction ID" value="UER00040"/>
</dbReference>
<evidence type="ECO:0000259" key="17">
    <source>
        <dbReference type="Pfam" id="PF04715"/>
    </source>
</evidence>
<protein>
    <recommendedName>
        <fullName evidence="6 15">Anthranilate synthase component 1</fullName>
        <ecNumber evidence="5 15">4.1.3.27</ecNumber>
    </recommendedName>
</protein>
<evidence type="ECO:0000256" key="14">
    <source>
        <dbReference type="ARBA" id="ARBA00047683"/>
    </source>
</evidence>
<dbReference type="Pfam" id="PF04715">
    <property type="entry name" value="Anth_synt_I_N"/>
    <property type="match status" value="1"/>
</dbReference>
<dbReference type="GO" id="GO:0004049">
    <property type="term" value="F:anthranilate synthase activity"/>
    <property type="evidence" value="ECO:0007669"/>
    <property type="project" value="UniProtKB-EC"/>
</dbReference>
<evidence type="ECO:0000256" key="1">
    <source>
        <dbReference type="ARBA" id="ARBA00001946"/>
    </source>
</evidence>
<dbReference type="NCBIfam" id="TIGR00564">
    <property type="entry name" value="trpE_most"/>
    <property type="match status" value="1"/>
</dbReference>
<comment type="catalytic activity">
    <reaction evidence="14 15">
        <text>chorismate + L-glutamine = anthranilate + pyruvate + L-glutamate + H(+)</text>
        <dbReference type="Rhea" id="RHEA:21732"/>
        <dbReference type="ChEBI" id="CHEBI:15361"/>
        <dbReference type="ChEBI" id="CHEBI:15378"/>
        <dbReference type="ChEBI" id="CHEBI:16567"/>
        <dbReference type="ChEBI" id="CHEBI:29748"/>
        <dbReference type="ChEBI" id="CHEBI:29985"/>
        <dbReference type="ChEBI" id="CHEBI:58359"/>
        <dbReference type="EC" id="4.1.3.27"/>
    </reaction>
</comment>
<comment type="subunit">
    <text evidence="4 15">Heterotetramer consisting of two non-identical subunits: a beta subunit (TrpG) and a large alpha subunit (TrpE).</text>
</comment>
<dbReference type="InterPro" id="IPR005801">
    <property type="entry name" value="ADC_synthase"/>
</dbReference>
<keyword evidence="7 15" id="KW-0028">Amino-acid biosynthesis</keyword>
<evidence type="ECO:0000256" key="8">
    <source>
        <dbReference type="ARBA" id="ARBA00022723"/>
    </source>
</evidence>